<dbReference type="NCBIfam" id="NF033537">
    <property type="entry name" value="lasso_biosyn_B2"/>
    <property type="match status" value="1"/>
</dbReference>
<keyword evidence="3" id="KW-1185">Reference proteome</keyword>
<dbReference type="InterPro" id="IPR053521">
    <property type="entry name" value="McjB-like"/>
</dbReference>
<comment type="caution">
    <text evidence="2">The sequence shown here is derived from an EMBL/GenBank/DDBJ whole genome shotgun (WGS) entry which is preliminary data.</text>
</comment>
<dbReference type="Pfam" id="PF13471">
    <property type="entry name" value="Transglut_core3"/>
    <property type="match status" value="1"/>
</dbReference>
<gene>
    <name evidence="2" type="ORF">CK498_21675</name>
</gene>
<name>A0A2A2EQS5_9GAMM</name>
<proteinExistence type="predicted"/>
<dbReference type="InterPro" id="IPR032708">
    <property type="entry name" value="McjB_C"/>
</dbReference>
<evidence type="ECO:0000313" key="2">
    <source>
        <dbReference type="EMBL" id="PAU74735.1"/>
    </source>
</evidence>
<feature type="domain" description="Microcin J25-processing protein McjB C-terminal" evidence="1">
    <location>
        <begin position="52"/>
        <end position="159"/>
    </location>
</feature>
<organism evidence="2 3">
    <name type="scientific">Halomonas salipaludis</name>
    <dbReference type="NCBI Taxonomy" id="2032625"/>
    <lineage>
        <taxon>Bacteria</taxon>
        <taxon>Pseudomonadati</taxon>
        <taxon>Pseudomonadota</taxon>
        <taxon>Gammaproteobacteria</taxon>
        <taxon>Oceanospirillales</taxon>
        <taxon>Halomonadaceae</taxon>
        <taxon>Halomonas</taxon>
    </lineage>
</organism>
<dbReference type="AlphaFoldDB" id="A0A2A2EQS5"/>
<dbReference type="OrthoDB" id="3790432at2"/>
<sequence>MATYFPTLQTGFLKKIRRKATSFLRQPGFAKRWFPLLWVLLGLSRMAILLFSFRRLAPHLGNPVGIAACIPLLTPEQEAKAAQIGQAIRLAARYTPWVSNCFPQAVTARLVLGLHGIPYSLYFGVMREPETCEYKAHAWVATGRVAITGGYGFNRFTVVGCYTSLPHPAQGQARR</sequence>
<evidence type="ECO:0000259" key="1">
    <source>
        <dbReference type="Pfam" id="PF13471"/>
    </source>
</evidence>
<reference evidence="2 3" key="1">
    <citation type="submission" date="2017-08" db="EMBL/GenBank/DDBJ databases">
        <title>Halomonas alkalisoli sp. nov., isolated from saline alkaline soil.</title>
        <authorList>
            <person name="Wang D."/>
            <person name="Zhang G."/>
        </authorList>
    </citation>
    <scope>NUCLEOTIDE SEQUENCE [LARGE SCALE GENOMIC DNA]</scope>
    <source>
        <strain evidence="2 3">WRN001</strain>
    </source>
</reference>
<protein>
    <recommendedName>
        <fullName evidence="1">Microcin J25-processing protein McjB C-terminal domain-containing protein</fullName>
    </recommendedName>
</protein>
<accession>A0A2A2EQS5</accession>
<evidence type="ECO:0000313" key="3">
    <source>
        <dbReference type="Proteomes" id="UP000217771"/>
    </source>
</evidence>
<dbReference type="EMBL" id="NSKB01000009">
    <property type="protein sequence ID" value="PAU74735.1"/>
    <property type="molecule type" value="Genomic_DNA"/>
</dbReference>
<dbReference type="Proteomes" id="UP000217771">
    <property type="component" value="Unassembled WGS sequence"/>
</dbReference>
<dbReference type="RefSeq" id="WP_095622944.1">
    <property type="nucleotide sequence ID" value="NZ_NSKB01000009.1"/>
</dbReference>